<evidence type="ECO:0000256" key="1">
    <source>
        <dbReference type="ARBA" id="ARBA00006734"/>
    </source>
</evidence>
<dbReference type="EMBL" id="UZAH01029105">
    <property type="protein sequence ID" value="VDP04268.1"/>
    <property type="molecule type" value="Genomic_DNA"/>
</dbReference>
<keyword evidence="11" id="KW-1185">Reference proteome</keyword>
<dbReference type="PANTHER" id="PTHR11129">
    <property type="entry name" value="PROTEIN FARNESYLTRANSFERASE ALPHA SUBUNIT/RAB GERANYLGERANYL TRANSFERASE ALPHA SUBUNIT"/>
    <property type="match status" value="1"/>
</dbReference>
<accession>A0A3P8B3Q1</accession>
<evidence type="ECO:0000313" key="12">
    <source>
        <dbReference type="WBParaSite" id="HPBE_0001589801-mRNA-1"/>
    </source>
</evidence>
<dbReference type="Proteomes" id="UP000050761">
    <property type="component" value="Unassembled WGS sequence"/>
</dbReference>
<gene>
    <name evidence="10" type="ORF">HPBE_LOCUS15897</name>
</gene>
<evidence type="ECO:0000256" key="9">
    <source>
        <dbReference type="RuleBase" id="RU367120"/>
    </source>
</evidence>
<reference evidence="10 11" key="1">
    <citation type="submission" date="2018-11" db="EMBL/GenBank/DDBJ databases">
        <authorList>
            <consortium name="Pathogen Informatics"/>
        </authorList>
    </citation>
    <scope>NUCLEOTIDE SEQUENCE [LARGE SCALE GENOMIC DNA]</scope>
</reference>
<name>A0A3P8B3Q1_HELPZ</name>
<dbReference type="FunFam" id="1.25.40.120:FF:000035">
    <property type="entry name" value="Geranylgeranyl transferase type-2 subunit alpha"/>
    <property type="match status" value="1"/>
</dbReference>
<sequence length="490" mass="56307">MHFVKKVPTSDEEKAVKEKERAIKLKAFCTIRDKIFEKRGKGELDDEILSLTQKLLEKNPDIYTFWNIRRETIEKKIQEWKNCEVSLFEGCKRKIENLLTGELFLTQECLEENHKSYAAWFHRGWALKRQENPDIKRDLALCEKALKLDCRNFHTFDHRRLVAKLGSLGDAEELEFSNRLIAQNFSNYSAWHYRAVLLPRIQNAETGTFTLSDGVIANELKKATSAFFTDPEDQSAWVYSRWLFEMGSNKEFLRSDSDSPAVPLSVSFHGNNTTVVMSKPCTLNEVLSLLVCSPEWARYMYTLCLIETRPDECHEEILKNLDMLATELDVRRKEIYKKLASRQILNRILCEGTRHTPLLERLMDGDTDELSIRNEALSSLDGVELLAGLVKHLDVSGNELSSLSEVLLPNLEYLTANENPIKEVSPTETLSNLKFLSLGACQLEQPSSVVPALKAMPSLERFLYCETPLCQKTEEIARELPSVRLIPYYL</sequence>
<comment type="similarity">
    <text evidence="1 9">Belongs to the protein prenyltransferase subunit alpha family.</text>
</comment>
<dbReference type="Pfam" id="PF01239">
    <property type="entry name" value="PPTA"/>
    <property type="match status" value="4"/>
</dbReference>
<dbReference type="Gene3D" id="3.80.10.10">
    <property type="entry name" value="Ribonuclease Inhibitor"/>
    <property type="match status" value="1"/>
</dbReference>
<dbReference type="InterPro" id="IPR032675">
    <property type="entry name" value="LRR_dom_sf"/>
</dbReference>
<evidence type="ECO:0000256" key="2">
    <source>
        <dbReference type="ARBA" id="ARBA00012656"/>
    </source>
</evidence>
<dbReference type="GO" id="GO:0097354">
    <property type="term" value="P:prenylation"/>
    <property type="evidence" value="ECO:0007669"/>
    <property type="project" value="UniProtKB-UniRule"/>
</dbReference>
<keyword evidence="6" id="KW-0677">Repeat</keyword>
<dbReference type="PANTHER" id="PTHR11129:SF2">
    <property type="entry name" value="GERANYLGERANYL TRANSFERASE TYPE-2 SUBUNIT ALPHA"/>
    <property type="match status" value="1"/>
</dbReference>
<evidence type="ECO:0000256" key="7">
    <source>
        <dbReference type="ARBA" id="ARBA00031267"/>
    </source>
</evidence>
<dbReference type="SUPFAM" id="SSF48439">
    <property type="entry name" value="Protein prenylyltransferase"/>
    <property type="match status" value="1"/>
</dbReference>
<evidence type="ECO:0000256" key="5">
    <source>
        <dbReference type="ARBA" id="ARBA00022679"/>
    </source>
</evidence>
<organism evidence="10">
    <name type="scientific">Heligmosomoides polygyrus</name>
    <name type="common">Parasitic roundworm</name>
    <dbReference type="NCBI Taxonomy" id="6339"/>
    <lineage>
        <taxon>Eukaryota</taxon>
        <taxon>Metazoa</taxon>
        <taxon>Ecdysozoa</taxon>
        <taxon>Nematoda</taxon>
        <taxon>Chromadorea</taxon>
        <taxon>Rhabditida</taxon>
        <taxon>Rhabditina</taxon>
        <taxon>Rhabditomorpha</taxon>
        <taxon>Strongyloidea</taxon>
        <taxon>Heligmosomidae</taxon>
        <taxon>Heligmosomoides</taxon>
    </lineage>
</organism>
<evidence type="ECO:0000256" key="3">
    <source>
        <dbReference type="ARBA" id="ARBA00014772"/>
    </source>
</evidence>
<dbReference type="GO" id="GO:0005968">
    <property type="term" value="C:Rab-protein geranylgeranyltransferase complex"/>
    <property type="evidence" value="ECO:0007669"/>
    <property type="project" value="TreeGrafter"/>
</dbReference>
<protein>
    <recommendedName>
        <fullName evidence="3 9">Geranylgeranyl transferase type-2 subunit alpha</fullName>
        <ecNumber evidence="2 9">2.5.1.60</ecNumber>
    </recommendedName>
    <alternativeName>
        <fullName evidence="7 9">Geranylgeranyl transferase type II subunit alpha</fullName>
    </alternativeName>
</protein>
<evidence type="ECO:0000313" key="11">
    <source>
        <dbReference type="Proteomes" id="UP000050761"/>
    </source>
</evidence>
<comment type="catalytic activity">
    <reaction evidence="8 9">
        <text>geranylgeranyl diphosphate + L-cysteinyl-[protein] = S-geranylgeranyl-L-cysteinyl-[protein] + diphosphate</text>
        <dbReference type="Rhea" id="RHEA:21240"/>
        <dbReference type="Rhea" id="RHEA-COMP:10131"/>
        <dbReference type="Rhea" id="RHEA-COMP:11537"/>
        <dbReference type="ChEBI" id="CHEBI:29950"/>
        <dbReference type="ChEBI" id="CHEBI:33019"/>
        <dbReference type="ChEBI" id="CHEBI:57533"/>
        <dbReference type="ChEBI" id="CHEBI:86021"/>
        <dbReference type="EC" id="2.5.1.60"/>
    </reaction>
</comment>
<keyword evidence="5 9" id="KW-0808">Transferase</keyword>
<evidence type="ECO:0000313" key="10">
    <source>
        <dbReference type="EMBL" id="VDP04268.1"/>
    </source>
</evidence>
<dbReference type="GO" id="GO:0004663">
    <property type="term" value="F:Rab geranylgeranyltransferase activity"/>
    <property type="evidence" value="ECO:0007669"/>
    <property type="project" value="UniProtKB-UniRule"/>
</dbReference>
<dbReference type="InterPro" id="IPR002088">
    <property type="entry name" value="Prenyl_trans_a"/>
</dbReference>
<proteinExistence type="inferred from homology"/>
<evidence type="ECO:0000256" key="8">
    <source>
        <dbReference type="ARBA" id="ARBA00047658"/>
    </source>
</evidence>
<evidence type="ECO:0000256" key="6">
    <source>
        <dbReference type="ARBA" id="ARBA00022737"/>
    </source>
</evidence>
<dbReference type="PROSITE" id="PS51147">
    <property type="entry name" value="PFTA"/>
    <property type="match status" value="5"/>
</dbReference>
<comment type="function">
    <text evidence="9">Catalyzes the transfer of a geranyl-geranyl moiety from geranyl-geranyl pyrophosphate to cysteines occuring in specific C-terminal amino acid sequences.</text>
</comment>
<dbReference type="WBParaSite" id="HPBE_0001589801-mRNA-1">
    <property type="protein sequence ID" value="HPBE_0001589801-mRNA-1"/>
    <property type="gene ID" value="HPBE_0001589801"/>
</dbReference>
<dbReference type="AlphaFoldDB" id="A0A3P8B3Q1"/>
<dbReference type="Gene3D" id="1.25.40.120">
    <property type="entry name" value="Protein prenylyltransferase"/>
    <property type="match status" value="1"/>
</dbReference>
<evidence type="ECO:0000256" key="4">
    <source>
        <dbReference type="ARBA" id="ARBA00022602"/>
    </source>
</evidence>
<dbReference type="OrthoDB" id="1658at2759"/>
<dbReference type="EC" id="2.5.1.60" evidence="2 9"/>
<keyword evidence="4 9" id="KW-0637">Prenyltransferase</keyword>
<reference evidence="12" key="2">
    <citation type="submission" date="2019-09" db="UniProtKB">
        <authorList>
            <consortium name="WormBaseParasite"/>
        </authorList>
    </citation>
    <scope>IDENTIFICATION</scope>
</reference>
<dbReference type="SUPFAM" id="SSF52075">
    <property type="entry name" value="Outer arm dynein light chain 1"/>
    <property type="match status" value="1"/>
</dbReference>